<evidence type="ECO:0000256" key="8">
    <source>
        <dbReference type="SAM" id="Coils"/>
    </source>
</evidence>
<comment type="subcellular location">
    <subcellularLocation>
        <location evidence="1">Cytoplasm</location>
        <location evidence="1">Cytoskeleton</location>
        <location evidence="1">Cilium basal body</location>
    </subcellularLocation>
    <subcellularLocation>
        <location evidence="2">Cytoplasm</location>
        <location evidence="2">Cytoskeleton</location>
        <location evidence="2">Microtubule organizing center</location>
        <location evidence="2">Centrosome</location>
    </subcellularLocation>
</comment>
<evidence type="ECO:0000313" key="10">
    <source>
        <dbReference type="Proteomes" id="UP001352852"/>
    </source>
</evidence>
<evidence type="ECO:0000256" key="7">
    <source>
        <dbReference type="ARBA" id="ARBA00023273"/>
    </source>
</evidence>
<dbReference type="EMBL" id="JAHUTJ010043133">
    <property type="protein sequence ID" value="MED6281450.1"/>
    <property type="molecule type" value="Genomic_DNA"/>
</dbReference>
<proteinExistence type="predicted"/>
<evidence type="ECO:0000256" key="6">
    <source>
        <dbReference type="ARBA" id="ARBA00023212"/>
    </source>
</evidence>
<evidence type="ECO:0000256" key="2">
    <source>
        <dbReference type="ARBA" id="ARBA00004300"/>
    </source>
</evidence>
<feature type="coiled-coil region" evidence="8">
    <location>
        <begin position="12"/>
        <end position="67"/>
    </location>
</feature>
<organism evidence="9 10">
    <name type="scientific">Characodon lateralis</name>
    <dbReference type="NCBI Taxonomy" id="208331"/>
    <lineage>
        <taxon>Eukaryota</taxon>
        <taxon>Metazoa</taxon>
        <taxon>Chordata</taxon>
        <taxon>Craniata</taxon>
        <taxon>Vertebrata</taxon>
        <taxon>Euteleostomi</taxon>
        <taxon>Actinopterygii</taxon>
        <taxon>Neopterygii</taxon>
        <taxon>Teleostei</taxon>
        <taxon>Neoteleostei</taxon>
        <taxon>Acanthomorphata</taxon>
        <taxon>Ovalentaria</taxon>
        <taxon>Atherinomorphae</taxon>
        <taxon>Cyprinodontiformes</taxon>
        <taxon>Goodeidae</taxon>
        <taxon>Characodon</taxon>
    </lineage>
</organism>
<evidence type="ECO:0000313" key="9">
    <source>
        <dbReference type="EMBL" id="MED6281450.1"/>
    </source>
</evidence>
<evidence type="ECO:0000256" key="4">
    <source>
        <dbReference type="ARBA" id="ARBA00022794"/>
    </source>
</evidence>
<name>A0ABU7E2V0_9TELE</name>
<dbReference type="InterPro" id="IPR026201">
    <property type="entry name" value="Cep290"/>
</dbReference>
<evidence type="ECO:0000256" key="3">
    <source>
        <dbReference type="ARBA" id="ARBA00022490"/>
    </source>
</evidence>
<evidence type="ECO:0000256" key="1">
    <source>
        <dbReference type="ARBA" id="ARBA00004120"/>
    </source>
</evidence>
<keyword evidence="6" id="KW-0206">Cytoskeleton</keyword>
<feature type="non-terminal residue" evidence="9">
    <location>
        <position position="311"/>
    </location>
</feature>
<accession>A0ABU7E2V0</accession>
<evidence type="ECO:0000256" key="5">
    <source>
        <dbReference type="ARBA" id="ARBA00023054"/>
    </source>
</evidence>
<keyword evidence="3" id="KW-0963">Cytoplasm</keyword>
<keyword evidence="7" id="KW-0966">Cell projection</keyword>
<feature type="coiled-coil region" evidence="8">
    <location>
        <begin position="91"/>
        <end position="164"/>
    </location>
</feature>
<keyword evidence="10" id="KW-1185">Reference proteome</keyword>
<dbReference type="PANTHER" id="PTHR18879:SF20">
    <property type="entry name" value="CENTROSOMAL PROTEIN OF 290 KDA"/>
    <property type="match status" value="1"/>
</dbReference>
<keyword evidence="4" id="KW-0970">Cilium biogenesis/degradation</keyword>
<reference evidence="9 10" key="1">
    <citation type="submission" date="2021-06" db="EMBL/GenBank/DDBJ databases">
        <authorList>
            <person name="Palmer J.M."/>
        </authorList>
    </citation>
    <scope>NUCLEOTIDE SEQUENCE [LARGE SCALE GENOMIC DNA]</scope>
    <source>
        <strain evidence="9 10">CL_MEX2019</strain>
        <tissue evidence="9">Muscle</tissue>
    </source>
</reference>
<comment type="caution">
    <text evidence="9">The sequence shown here is derived from an EMBL/GenBank/DDBJ whole genome shotgun (WGS) entry which is preliminary data.</text>
</comment>
<dbReference type="PANTHER" id="PTHR18879">
    <property type="entry name" value="CENTROSOMAL PROTEIN OF 290 KDA"/>
    <property type="match status" value="1"/>
</dbReference>
<dbReference type="Proteomes" id="UP001352852">
    <property type="component" value="Unassembled WGS sequence"/>
</dbReference>
<sequence length="311" mass="36102">ALDVSSPGGQPEADLKSQIHQLVVRNEELRQELKSAREEATSSLTHLVRAKEKVSQLQTELELLRKSGSGGVLHQPLTLPRGLGPSSTDVISSLNEYAVRLLQELKNKQEKSKKLTETLEEYKEKFAVISHQQGLLYKEYLSEKAEWQREKQTFTDTKSRLEEQKQVDDVKIQQFNDLLDTLHRDPEDIRRQLSEAFRKLTVLKVNEKKLTRRYSTLLEQEQLLRKENSQLRDESSHMQASVIQRMGYLQRYKEMAAYKITALQKALDDSVPASELERANKQYTDLTIKYRDVLQKDSLLIQRTTNLEHLE</sequence>
<gene>
    <name evidence="9" type="ORF">CHARACLAT_021734</name>
</gene>
<protein>
    <recommendedName>
        <fullName evidence="11">Centrosomal protein of 162 kDa</fullName>
    </recommendedName>
</protein>
<keyword evidence="5 8" id="KW-0175">Coiled coil</keyword>
<feature type="non-terminal residue" evidence="9">
    <location>
        <position position="1"/>
    </location>
</feature>
<evidence type="ECO:0008006" key="11">
    <source>
        <dbReference type="Google" id="ProtNLM"/>
    </source>
</evidence>